<evidence type="ECO:0000313" key="3">
    <source>
        <dbReference type="Proteomes" id="UP000789524"/>
    </source>
</evidence>
<gene>
    <name evidence="2" type="ORF">DCHRY22_LOCUS9891</name>
</gene>
<dbReference type="AlphaFoldDB" id="A0A8J2QXJ6"/>
<dbReference type="OrthoDB" id="7290345at2759"/>
<dbReference type="Proteomes" id="UP000789524">
    <property type="component" value="Unassembled WGS sequence"/>
</dbReference>
<evidence type="ECO:0000313" key="2">
    <source>
        <dbReference type="EMBL" id="CAG9571802.1"/>
    </source>
</evidence>
<comment type="caution">
    <text evidence="2">The sequence shown here is derived from an EMBL/GenBank/DDBJ whole genome shotgun (WGS) entry which is preliminary data.</text>
</comment>
<sequence>MEDNSLLDMVITTVGVIITMALLSCLCCLCMKLSDLKMQRYILEMANKNGVKIDLDKLDSKKPQPQEVNETCTIMIPDVAIIL</sequence>
<organism evidence="2 3">
    <name type="scientific">Danaus chrysippus</name>
    <name type="common">African queen</name>
    <dbReference type="NCBI Taxonomy" id="151541"/>
    <lineage>
        <taxon>Eukaryota</taxon>
        <taxon>Metazoa</taxon>
        <taxon>Ecdysozoa</taxon>
        <taxon>Arthropoda</taxon>
        <taxon>Hexapoda</taxon>
        <taxon>Insecta</taxon>
        <taxon>Pterygota</taxon>
        <taxon>Neoptera</taxon>
        <taxon>Endopterygota</taxon>
        <taxon>Lepidoptera</taxon>
        <taxon>Glossata</taxon>
        <taxon>Ditrysia</taxon>
        <taxon>Papilionoidea</taxon>
        <taxon>Nymphalidae</taxon>
        <taxon>Danainae</taxon>
        <taxon>Danaini</taxon>
        <taxon>Danaina</taxon>
        <taxon>Danaus</taxon>
        <taxon>Anosia</taxon>
    </lineage>
</organism>
<reference evidence="2" key="1">
    <citation type="submission" date="2021-09" db="EMBL/GenBank/DDBJ databases">
        <authorList>
            <person name="Martin H S."/>
        </authorList>
    </citation>
    <scope>NUCLEOTIDE SEQUENCE</scope>
</reference>
<accession>A0A8J2QXJ6</accession>
<keyword evidence="1" id="KW-0472">Membrane</keyword>
<keyword evidence="3" id="KW-1185">Reference proteome</keyword>
<keyword evidence="1" id="KW-1133">Transmembrane helix</keyword>
<evidence type="ECO:0000256" key="1">
    <source>
        <dbReference type="SAM" id="Phobius"/>
    </source>
</evidence>
<proteinExistence type="predicted"/>
<keyword evidence="1" id="KW-0812">Transmembrane</keyword>
<dbReference type="EMBL" id="CAKASE010000067">
    <property type="protein sequence ID" value="CAG9571802.1"/>
    <property type="molecule type" value="Genomic_DNA"/>
</dbReference>
<protein>
    <submittedName>
        <fullName evidence="2">(African queen) hypothetical protein</fullName>
    </submittedName>
</protein>
<name>A0A8J2QXJ6_9NEOP</name>
<feature type="transmembrane region" description="Helical" evidence="1">
    <location>
        <begin position="6"/>
        <end position="31"/>
    </location>
</feature>